<keyword evidence="2" id="KW-0805">Transcription regulation</keyword>
<dbReference type="InterPro" id="IPR036388">
    <property type="entry name" value="WH-like_DNA-bd_sf"/>
</dbReference>
<sequence>MDPRRVLTFRAVAHERSFSAAARALSLTQPAVSQQVAALEKEVGARLLDRENAMALTAAGEVLLAHADAIAERFALASRQLGELTAPGRLRIGAFPSALAALVPQAATRIGQVTLEEGSTPELAERVRRGELHLAVGFQDAAQPRREHDGVERLDLVRESFVAALPPDHPLAAREEISLSALADEPWVAPSGDNLIARACRAAGFEPRLVMISRDPLANRALVTQGMAVTIMPRLLAREFTGVALRPLTDPPQRDLYVLLPPGGRHPLAEDAYRALREVASELS</sequence>
<evidence type="ECO:0000256" key="4">
    <source>
        <dbReference type="ARBA" id="ARBA00023163"/>
    </source>
</evidence>
<keyword evidence="7" id="KW-1185">Reference proteome</keyword>
<dbReference type="Proteomes" id="UP001147700">
    <property type="component" value="Unassembled WGS sequence"/>
</dbReference>
<dbReference type="EMBL" id="JAPCID010000051">
    <property type="protein sequence ID" value="MDA0141151.1"/>
    <property type="molecule type" value="Genomic_DNA"/>
</dbReference>
<dbReference type="Gene3D" id="1.10.10.10">
    <property type="entry name" value="Winged helix-like DNA-binding domain superfamily/Winged helix DNA-binding domain"/>
    <property type="match status" value="1"/>
</dbReference>
<evidence type="ECO:0000259" key="5">
    <source>
        <dbReference type="PROSITE" id="PS50931"/>
    </source>
</evidence>
<accession>A0ABT4RRJ8</accession>
<gene>
    <name evidence="6" type="ORF">OJ962_26875</name>
</gene>
<dbReference type="Gene3D" id="3.40.190.290">
    <property type="match status" value="1"/>
</dbReference>
<dbReference type="SUPFAM" id="SSF53850">
    <property type="entry name" value="Periplasmic binding protein-like II"/>
    <property type="match status" value="1"/>
</dbReference>
<dbReference type="RefSeq" id="WP_202956887.1">
    <property type="nucleotide sequence ID" value="NZ_JAPCID010000051.1"/>
</dbReference>
<dbReference type="PANTHER" id="PTHR30346:SF29">
    <property type="entry name" value="LYSR SUBSTRATE-BINDING"/>
    <property type="match status" value="1"/>
</dbReference>
<dbReference type="PROSITE" id="PS50931">
    <property type="entry name" value="HTH_LYSR"/>
    <property type="match status" value="1"/>
</dbReference>
<feature type="domain" description="HTH lysR-type" evidence="5">
    <location>
        <begin position="1"/>
        <end position="57"/>
    </location>
</feature>
<dbReference type="SUPFAM" id="SSF46785">
    <property type="entry name" value="Winged helix' DNA-binding domain"/>
    <property type="match status" value="1"/>
</dbReference>
<dbReference type="Pfam" id="PF03466">
    <property type="entry name" value="LysR_substrate"/>
    <property type="match status" value="1"/>
</dbReference>
<name>A0ABT4RRJ8_9ACTN</name>
<proteinExistence type="inferred from homology"/>
<dbReference type="InterPro" id="IPR005119">
    <property type="entry name" value="LysR_subst-bd"/>
</dbReference>
<organism evidence="6 7">
    <name type="scientific">Solirubrobacter deserti</name>
    <dbReference type="NCBI Taxonomy" id="2282478"/>
    <lineage>
        <taxon>Bacteria</taxon>
        <taxon>Bacillati</taxon>
        <taxon>Actinomycetota</taxon>
        <taxon>Thermoleophilia</taxon>
        <taxon>Solirubrobacterales</taxon>
        <taxon>Solirubrobacteraceae</taxon>
        <taxon>Solirubrobacter</taxon>
    </lineage>
</organism>
<protein>
    <submittedName>
        <fullName evidence="6">LysR family transcriptional regulator</fullName>
    </submittedName>
</protein>
<evidence type="ECO:0000256" key="1">
    <source>
        <dbReference type="ARBA" id="ARBA00009437"/>
    </source>
</evidence>
<dbReference type="Pfam" id="PF00126">
    <property type="entry name" value="HTH_1"/>
    <property type="match status" value="1"/>
</dbReference>
<evidence type="ECO:0000256" key="2">
    <source>
        <dbReference type="ARBA" id="ARBA00023015"/>
    </source>
</evidence>
<dbReference type="InterPro" id="IPR036390">
    <property type="entry name" value="WH_DNA-bd_sf"/>
</dbReference>
<comment type="similarity">
    <text evidence="1">Belongs to the LysR transcriptional regulatory family.</text>
</comment>
<keyword evidence="3" id="KW-0238">DNA-binding</keyword>
<keyword evidence="4" id="KW-0804">Transcription</keyword>
<evidence type="ECO:0000313" key="6">
    <source>
        <dbReference type="EMBL" id="MDA0141151.1"/>
    </source>
</evidence>
<dbReference type="PRINTS" id="PR00039">
    <property type="entry name" value="HTHLYSR"/>
</dbReference>
<evidence type="ECO:0000313" key="7">
    <source>
        <dbReference type="Proteomes" id="UP001147700"/>
    </source>
</evidence>
<comment type="caution">
    <text evidence="6">The sequence shown here is derived from an EMBL/GenBank/DDBJ whole genome shotgun (WGS) entry which is preliminary data.</text>
</comment>
<reference evidence="6" key="1">
    <citation type="submission" date="2022-10" db="EMBL/GenBank/DDBJ databases">
        <title>The WGS of Solirubrobacter sp. CPCC 204708.</title>
        <authorList>
            <person name="Jiang Z."/>
        </authorList>
    </citation>
    <scope>NUCLEOTIDE SEQUENCE</scope>
    <source>
        <strain evidence="6">CPCC 204708</strain>
    </source>
</reference>
<evidence type="ECO:0000256" key="3">
    <source>
        <dbReference type="ARBA" id="ARBA00023125"/>
    </source>
</evidence>
<dbReference type="InterPro" id="IPR000847">
    <property type="entry name" value="LysR_HTH_N"/>
</dbReference>
<dbReference type="PANTHER" id="PTHR30346">
    <property type="entry name" value="TRANSCRIPTIONAL DUAL REGULATOR HCAR-RELATED"/>
    <property type="match status" value="1"/>
</dbReference>